<feature type="transmembrane region" description="Helical" evidence="1">
    <location>
        <begin position="75"/>
        <end position="97"/>
    </location>
</feature>
<keyword evidence="1" id="KW-1133">Transmembrane helix</keyword>
<organism evidence="2 3">
    <name type="scientific">Salix viminalis</name>
    <name type="common">Common osier</name>
    <name type="synonym">Basket willow</name>
    <dbReference type="NCBI Taxonomy" id="40686"/>
    <lineage>
        <taxon>Eukaryota</taxon>
        <taxon>Viridiplantae</taxon>
        <taxon>Streptophyta</taxon>
        <taxon>Embryophyta</taxon>
        <taxon>Tracheophyta</taxon>
        <taxon>Spermatophyta</taxon>
        <taxon>Magnoliopsida</taxon>
        <taxon>eudicotyledons</taxon>
        <taxon>Gunneridae</taxon>
        <taxon>Pentapetalae</taxon>
        <taxon>rosids</taxon>
        <taxon>fabids</taxon>
        <taxon>Malpighiales</taxon>
        <taxon>Salicaceae</taxon>
        <taxon>Saliceae</taxon>
        <taxon>Salix</taxon>
    </lineage>
</organism>
<dbReference type="AlphaFoldDB" id="A0A9Q0ZKD3"/>
<evidence type="ECO:0000313" key="2">
    <source>
        <dbReference type="EMBL" id="KAJ6737669.1"/>
    </source>
</evidence>
<evidence type="ECO:0000256" key="1">
    <source>
        <dbReference type="SAM" id="Phobius"/>
    </source>
</evidence>
<name>A0A9Q0ZKD3_SALVM</name>
<evidence type="ECO:0000313" key="3">
    <source>
        <dbReference type="Proteomes" id="UP001151529"/>
    </source>
</evidence>
<reference evidence="2" key="1">
    <citation type="submission" date="2022-11" db="EMBL/GenBank/DDBJ databases">
        <authorList>
            <person name="Hyden B.L."/>
            <person name="Feng K."/>
            <person name="Yates T."/>
            <person name="Jawdy S."/>
            <person name="Smart L.B."/>
            <person name="Muchero W."/>
        </authorList>
    </citation>
    <scope>NUCLEOTIDE SEQUENCE</scope>
    <source>
        <tissue evidence="2">Shoot tip</tissue>
    </source>
</reference>
<protein>
    <submittedName>
        <fullName evidence="2">Uncharacterized protein</fullName>
    </submittedName>
</protein>
<comment type="caution">
    <text evidence="2">The sequence shown here is derived from an EMBL/GenBank/DDBJ whole genome shotgun (WGS) entry which is preliminary data.</text>
</comment>
<proteinExistence type="predicted"/>
<sequence>MGSIVRDSQPLLQLRRQWNRNSSIPRASQQTDLILTLAADNSDLHSVALSRAECMSKVAVPPDSPSRFKKAVKKLLVPAVSLLAMSKAFSATAFTLFTSNDFGLAIRNFTQVS</sequence>
<keyword evidence="1" id="KW-0472">Membrane</keyword>
<reference evidence="2" key="2">
    <citation type="journal article" date="2023" name="Int. J. Mol. Sci.">
        <title>De Novo Assembly and Annotation of 11 Diverse Shrub Willow (Salix) Genomes Reveals Novel Gene Organization in Sex-Linked Regions.</title>
        <authorList>
            <person name="Hyden B."/>
            <person name="Feng K."/>
            <person name="Yates T.B."/>
            <person name="Jawdy S."/>
            <person name="Cereghino C."/>
            <person name="Smart L.B."/>
            <person name="Muchero W."/>
        </authorList>
    </citation>
    <scope>NUCLEOTIDE SEQUENCE [LARGE SCALE GENOMIC DNA]</scope>
    <source>
        <tissue evidence="2">Shoot tip</tissue>
    </source>
</reference>
<dbReference type="Proteomes" id="UP001151529">
    <property type="component" value="Chromosome 5"/>
</dbReference>
<accession>A0A9Q0ZKD3</accession>
<keyword evidence="3" id="KW-1185">Reference proteome</keyword>
<dbReference type="EMBL" id="JAPFFL010000003">
    <property type="protein sequence ID" value="KAJ6737669.1"/>
    <property type="molecule type" value="Genomic_DNA"/>
</dbReference>
<keyword evidence="1" id="KW-0812">Transmembrane</keyword>
<gene>
    <name evidence="2" type="ORF">OIU85_019700</name>
</gene>